<dbReference type="OMA" id="FDDDWLF"/>
<sequence length="165" mass="19144">MERKLMASSRKVQREDEKKEKSVDTEDYYASNQVSDESEELEKSCLTEEEEDDYLSDQNSHKRRREEAATTCESKKRKKHDCKPRNEFRYDTLDFDDDWLFGTVNKKQKKTTNDKAAASTMNDVEDMNKIKLQLSSSSSGVVVSFPRAQFLSKVGIFALPYTVPF</sequence>
<dbReference type="AlphaFoldDB" id="V4L2W7"/>
<dbReference type="EMBL" id="KI517683">
    <property type="protein sequence ID" value="ESQ34083.1"/>
    <property type="molecule type" value="Genomic_DNA"/>
</dbReference>
<reference evidence="2 3" key="1">
    <citation type="journal article" date="2013" name="Front. Plant Sci.">
        <title>The Reference Genome of the Halophytic Plant Eutrema salsugineum.</title>
        <authorList>
            <person name="Yang R."/>
            <person name="Jarvis D.E."/>
            <person name="Chen H."/>
            <person name="Beilstein M.A."/>
            <person name="Grimwood J."/>
            <person name="Jenkins J."/>
            <person name="Shu S."/>
            <person name="Prochnik S."/>
            <person name="Xin M."/>
            <person name="Ma C."/>
            <person name="Schmutz J."/>
            <person name="Wing R.A."/>
            <person name="Mitchell-Olds T."/>
            <person name="Schumaker K.S."/>
            <person name="Wang X."/>
        </authorList>
    </citation>
    <scope>NUCLEOTIDE SEQUENCE [LARGE SCALE GENOMIC DNA]</scope>
</reference>
<dbReference type="OrthoDB" id="778084at2759"/>
<evidence type="ECO:0000313" key="2">
    <source>
        <dbReference type="EMBL" id="ESQ34083.1"/>
    </source>
</evidence>
<name>V4L2W7_EUTSA</name>
<dbReference type="Proteomes" id="UP000030689">
    <property type="component" value="Unassembled WGS sequence"/>
</dbReference>
<proteinExistence type="predicted"/>
<gene>
    <name evidence="2" type="ORF">EUTSA_v10009529mg</name>
</gene>
<dbReference type="KEGG" id="eus:EUTSA_v10009529mg"/>
<feature type="region of interest" description="Disordered" evidence="1">
    <location>
        <begin position="1"/>
        <end position="80"/>
    </location>
</feature>
<accession>V4L2W7</accession>
<evidence type="ECO:0000256" key="1">
    <source>
        <dbReference type="SAM" id="MobiDB-lite"/>
    </source>
</evidence>
<dbReference type="Gramene" id="ESQ34083">
    <property type="protein sequence ID" value="ESQ34083"/>
    <property type="gene ID" value="EUTSA_v10009529mg"/>
</dbReference>
<protein>
    <submittedName>
        <fullName evidence="2">Uncharacterized protein</fullName>
    </submittedName>
</protein>
<feature type="compositionally biased region" description="Basic and acidic residues" evidence="1">
    <location>
        <begin position="12"/>
        <end position="24"/>
    </location>
</feature>
<organism evidence="2 3">
    <name type="scientific">Eutrema salsugineum</name>
    <name type="common">Saltwater cress</name>
    <name type="synonym">Sisymbrium salsugineum</name>
    <dbReference type="NCBI Taxonomy" id="72664"/>
    <lineage>
        <taxon>Eukaryota</taxon>
        <taxon>Viridiplantae</taxon>
        <taxon>Streptophyta</taxon>
        <taxon>Embryophyta</taxon>
        <taxon>Tracheophyta</taxon>
        <taxon>Spermatophyta</taxon>
        <taxon>Magnoliopsida</taxon>
        <taxon>eudicotyledons</taxon>
        <taxon>Gunneridae</taxon>
        <taxon>Pentapetalae</taxon>
        <taxon>rosids</taxon>
        <taxon>malvids</taxon>
        <taxon>Brassicales</taxon>
        <taxon>Brassicaceae</taxon>
        <taxon>Eutremeae</taxon>
        <taxon>Eutrema</taxon>
    </lineage>
</organism>
<evidence type="ECO:0000313" key="3">
    <source>
        <dbReference type="Proteomes" id="UP000030689"/>
    </source>
</evidence>
<keyword evidence="3" id="KW-1185">Reference proteome</keyword>